<name>A0A3M2TKR9_PSEYM</name>
<feature type="non-terminal residue" evidence="2">
    <location>
        <position position="1"/>
    </location>
</feature>
<accession>A0A3M2TKR9</accession>
<feature type="non-terminal residue" evidence="2">
    <location>
        <position position="95"/>
    </location>
</feature>
<dbReference type="GO" id="GO:0003824">
    <property type="term" value="F:catalytic activity"/>
    <property type="evidence" value="ECO:0007669"/>
    <property type="project" value="InterPro"/>
</dbReference>
<dbReference type="SUPFAM" id="SSF52777">
    <property type="entry name" value="CoA-dependent acyltransferases"/>
    <property type="match status" value="1"/>
</dbReference>
<protein>
    <submittedName>
        <fullName evidence="2">Non-ribosomal peptide synthetase, terminal component</fullName>
    </submittedName>
</protein>
<proteinExistence type="predicted"/>
<evidence type="ECO:0000259" key="1">
    <source>
        <dbReference type="Pfam" id="PF00668"/>
    </source>
</evidence>
<organism evidence="2 3">
    <name type="scientific">Pseudomonas syringae pv. maculicola</name>
    <dbReference type="NCBI Taxonomy" id="59511"/>
    <lineage>
        <taxon>Bacteria</taxon>
        <taxon>Pseudomonadati</taxon>
        <taxon>Pseudomonadota</taxon>
        <taxon>Gammaproteobacteria</taxon>
        <taxon>Pseudomonadales</taxon>
        <taxon>Pseudomonadaceae</taxon>
        <taxon>Pseudomonas</taxon>
    </lineage>
</organism>
<gene>
    <name evidence="2" type="ORF">APX70_03446</name>
</gene>
<sequence length="95" mass="10545">WQAPIEFASKTDYWSCHLAQAPTTLELPTDRPRPAIQTYRGRVISRSLGKTLSARIDALSQAQEGTPFMTLLALFNVLLNRYSGQQDIVIGTPIA</sequence>
<feature type="domain" description="Condensation" evidence="1">
    <location>
        <begin position="7"/>
        <end position="95"/>
    </location>
</feature>
<dbReference type="Pfam" id="PF00668">
    <property type="entry name" value="Condensation"/>
    <property type="match status" value="1"/>
</dbReference>
<dbReference type="Proteomes" id="UP000282378">
    <property type="component" value="Unassembled WGS sequence"/>
</dbReference>
<comment type="caution">
    <text evidence="2">The sequence shown here is derived from an EMBL/GenBank/DDBJ whole genome shotgun (WGS) entry which is preliminary data.</text>
</comment>
<dbReference type="EMBL" id="RBNL01005144">
    <property type="protein sequence ID" value="RML15356.1"/>
    <property type="molecule type" value="Genomic_DNA"/>
</dbReference>
<reference evidence="2 3" key="1">
    <citation type="submission" date="2018-08" db="EMBL/GenBank/DDBJ databases">
        <title>Recombination of ecologically and evolutionarily significant loci maintains genetic cohesion in the Pseudomonas syringae species complex.</title>
        <authorList>
            <person name="Dillon M."/>
            <person name="Thakur S."/>
            <person name="Almeida R.N.D."/>
            <person name="Weir B.S."/>
            <person name="Guttman D.S."/>
        </authorList>
    </citation>
    <scope>NUCLEOTIDE SEQUENCE [LARGE SCALE GENOMIC DNA]</scope>
    <source>
        <strain evidence="2 3">88_10</strain>
    </source>
</reference>
<evidence type="ECO:0000313" key="2">
    <source>
        <dbReference type="EMBL" id="RML15356.1"/>
    </source>
</evidence>
<evidence type="ECO:0000313" key="3">
    <source>
        <dbReference type="Proteomes" id="UP000282378"/>
    </source>
</evidence>
<dbReference type="Gene3D" id="3.30.559.30">
    <property type="entry name" value="Nonribosomal peptide synthetase, condensation domain"/>
    <property type="match status" value="1"/>
</dbReference>
<dbReference type="AlphaFoldDB" id="A0A3M2TKR9"/>
<dbReference type="InterPro" id="IPR001242">
    <property type="entry name" value="Condensation_dom"/>
</dbReference>